<keyword evidence="8" id="KW-1185">Reference proteome</keyword>
<proteinExistence type="inferred from homology"/>
<evidence type="ECO:0000256" key="5">
    <source>
        <dbReference type="ARBA" id="ARBA00023136"/>
    </source>
</evidence>
<dbReference type="GO" id="GO:0005044">
    <property type="term" value="F:scavenger receptor activity"/>
    <property type="evidence" value="ECO:0007669"/>
    <property type="project" value="TreeGrafter"/>
</dbReference>
<comment type="subcellular location">
    <subcellularLocation>
        <location evidence="1">Membrane</location>
    </subcellularLocation>
</comment>
<evidence type="ECO:0000256" key="1">
    <source>
        <dbReference type="ARBA" id="ARBA00004370"/>
    </source>
</evidence>
<dbReference type="GO" id="GO:0016020">
    <property type="term" value="C:membrane"/>
    <property type="evidence" value="ECO:0007669"/>
    <property type="project" value="UniProtKB-SubCell"/>
</dbReference>
<evidence type="ECO:0000256" key="6">
    <source>
        <dbReference type="ARBA" id="ARBA00023180"/>
    </source>
</evidence>
<dbReference type="Pfam" id="PF01130">
    <property type="entry name" value="CD36"/>
    <property type="match status" value="1"/>
</dbReference>
<evidence type="ECO:0000256" key="3">
    <source>
        <dbReference type="ARBA" id="ARBA00022692"/>
    </source>
</evidence>
<evidence type="ECO:0000313" key="9">
    <source>
        <dbReference type="RefSeq" id="XP_028967660.1"/>
    </source>
</evidence>
<organism evidence="8 9">
    <name type="scientific">Galendromus occidentalis</name>
    <name type="common">western predatory mite</name>
    <dbReference type="NCBI Taxonomy" id="34638"/>
    <lineage>
        <taxon>Eukaryota</taxon>
        <taxon>Metazoa</taxon>
        <taxon>Ecdysozoa</taxon>
        <taxon>Arthropoda</taxon>
        <taxon>Chelicerata</taxon>
        <taxon>Arachnida</taxon>
        <taxon>Acari</taxon>
        <taxon>Parasitiformes</taxon>
        <taxon>Mesostigmata</taxon>
        <taxon>Gamasina</taxon>
        <taxon>Phytoseioidea</taxon>
        <taxon>Phytoseiidae</taxon>
        <taxon>Typhlodrominae</taxon>
        <taxon>Galendromus</taxon>
    </lineage>
</organism>
<keyword evidence="5" id="KW-0472">Membrane</keyword>
<feature type="compositionally biased region" description="Basic and acidic residues" evidence="7">
    <location>
        <begin position="150"/>
        <end position="159"/>
    </location>
</feature>
<dbReference type="Proteomes" id="UP000694867">
    <property type="component" value="Unplaced"/>
</dbReference>
<dbReference type="GO" id="GO:0005737">
    <property type="term" value="C:cytoplasm"/>
    <property type="evidence" value="ECO:0007669"/>
    <property type="project" value="TreeGrafter"/>
</dbReference>
<evidence type="ECO:0000256" key="7">
    <source>
        <dbReference type="SAM" id="MobiDB-lite"/>
    </source>
</evidence>
<evidence type="ECO:0000256" key="4">
    <source>
        <dbReference type="ARBA" id="ARBA00022989"/>
    </source>
</evidence>
<comment type="similarity">
    <text evidence="2">Belongs to the CD36 family.</text>
</comment>
<dbReference type="AlphaFoldDB" id="A0AAJ7SGI8"/>
<keyword evidence="4" id="KW-1133">Transmembrane helix</keyword>
<dbReference type="InterPro" id="IPR002159">
    <property type="entry name" value="CD36_fam"/>
</dbReference>
<dbReference type="GeneID" id="114827981"/>
<sequence length="169" mass="18539">MLAAPFYMGEPKLSQDNIGLKPSKEKHETFLGITSMTGLVLRAAERLRINIEVKPSLYKRTLENVTTSIIPVAWIEERMEVTVSFMGLIKKELVRPRNLDTVECSLAVLIGGLSTVIVIAVSCIRDAKYSRSFALQAISTNDLRGGPGNEEAKPGDLEKPTLSPKTAPK</sequence>
<keyword evidence="3" id="KW-0812">Transmembrane</keyword>
<name>A0AAJ7SGI8_9ACAR</name>
<evidence type="ECO:0000313" key="8">
    <source>
        <dbReference type="Proteomes" id="UP000694867"/>
    </source>
</evidence>
<reference evidence="9" key="1">
    <citation type="submission" date="2025-08" db="UniProtKB">
        <authorList>
            <consortium name="RefSeq"/>
        </authorList>
    </citation>
    <scope>IDENTIFICATION</scope>
</reference>
<dbReference type="PANTHER" id="PTHR11923">
    <property type="entry name" value="SCAVENGER RECEPTOR CLASS B TYPE-1 SR-B1"/>
    <property type="match status" value="1"/>
</dbReference>
<feature type="region of interest" description="Disordered" evidence="7">
    <location>
        <begin position="143"/>
        <end position="169"/>
    </location>
</feature>
<dbReference type="RefSeq" id="XP_028967660.1">
    <property type="nucleotide sequence ID" value="XM_029111827.1"/>
</dbReference>
<protein>
    <submittedName>
        <fullName evidence="9">Sensory neuron membrane protein 1-like</fullName>
    </submittedName>
</protein>
<evidence type="ECO:0000256" key="2">
    <source>
        <dbReference type="ARBA" id="ARBA00010532"/>
    </source>
</evidence>
<accession>A0AAJ7SGI8</accession>
<dbReference type="PANTHER" id="PTHR11923:SF51">
    <property type="entry name" value="LYSOSOME MEMBRANE PROTEIN 2"/>
    <property type="match status" value="1"/>
</dbReference>
<gene>
    <name evidence="9" type="primary">LOC114827981</name>
</gene>
<dbReference type="KEGG" id="goe:114827981"/>
<keyword evidence="6" id="KW-0325">Glycoprotein</keyword>